<feature type="region of interest" description="Disordered" evidence="7">
    <location>
        <begin position="38"/>
        <end position="62"/>
    </location>
</feature>
<keyword evidence="3" id="KW-0158">Chromosome</keyword>
<protein>
    <submittedName>
        <fullName evidence="9">Rap1-interacting factor 1 N terminal-domain-containing protein</fullName>
    </submittedName>
</protein>
<dbReference type="OrthoDB" id="9976382at2759"/>
<keyword evidence="10" id="KW-1185">Reference proteome</keyword>
<evidence type="ECO:0000313" key="9">
    <source>
        <dbReference type="EMBL" id="RUO96820.1"/>
    </source>
</evidence>
<dbReference type="GO" id="GO:0005634">
    <property type="term" value="C:nucleus"/>
    <property type="evidence" value="ECO:0007669"/>
    <property type="project" value="UniProtKB-SubCell"/>
</dbReference>
<sequence>VYATDENYDPKTVNGHNDALEHSDFWKLASYQRQQQRGIIHQSNQSTNSHLSRTYTRPLPPPSSILRQLTPPMEPLPNENKENHLQQRLKDAARKNVVFSPNRLGPTATVPSSSQKSSFQPKSILKTPSKVMPFSLFASPTREDRSEDSAEEDDFVVTAVGALRRDEVNDRIDAYQMLHTKFRVCDETPYLATVEENIETFVEAFKRDIAQTECNGLTHATLRCLGFFLFQPSIVPMFPAAAILDLLTLLVSKIHETQDKVTCNLAVWCIAIQRMPAKIVAPLTPRLVDALVYAMRSPFKSVTIQNESLAALDVLFKQTPTAVGLQAPTWLPPVLEYLTHPISGLRSKALHVLTGSLPRVVEEQERIEDLIGEFLENRSTKFAKDLEELLTSHEEKYVIYVWGAVVALLGRKLHRSLALNHLLKVLEVEMFQHPEERSEGIRIRRLDVSSFHISCILLRLNFVFPSIHSTVLSSPTDSRLIYNFSLNNHLLHEKRIKLIKTPLDNCFLNEKAVAVKMAGTRAWMALIFACGDGLTKCFEPVITTVMRLVLTDECDEVRVTGFGILSSLFSGDVPSESLNPPPYSRIPAPYGDTKILLRDENLEPADIHRLDPKWVRANVSVFLELLLLGLRSQVRVEPVTAAESATVGNNQEEKEAWCKGDVTGRPIVTKLFMDTWTDLMRVLQLVNQKEINPSPEGIMSLHECLRFVAKVAAMDGDDLAPCKYPHKILKQYLPSYPPISQLFSLYDYISCAPSLDRTHRVWRLDRQNGDREAPH</sequence>
<dbReference type="AlphaFoldDB" id="A0A433A2D5"/>
<evidence type="ECO:0000259" key="8">
    <source>
        <dbReference type="Pfam" id="PF12231"/>
    </source>
</evidence>
<comment type="caution">
    <text evidence="9">The sequence shown here is derived from an EMBL/GenBank/DDBJ whole genome shotgun (WGS) entry which is preliminary data.</text>
</comment>
<feature type="domain" description="Telomere-associated protein Rif1 N-terminal" evidence="8">
    <location>
        <begin position="166"/>
        <end position="427"/>
    </location>
</feature>
<dbReference type="GO" id="GO:0000723">
    <property type="term" value="P:telomere maintenance"/>
    <property type="evidence" value="ECO:0007669"/>
    <property type="project" value="TreeGrafter"/>
</dbReference>
<dbReference type="InterPro" id="IPR022031">
    <property type="entry name" value="Rif1_N"/>
</dbReference>
<dbReference type="Proteomes" id="UP000268093">
    <property type="component" value="Unassembled WGS sequence"/>
</dbReference>
<evidence type="ECO:0000256" key="1">
    <source>
        <dbReference type="ARBA" id="ARBA00004123"/>
    </source>
</evidence>
<accession>A0A433A2D5</accession>
<reference evidence="9 10" key="1">
    <citation type="journal article" date="2018" name="New Phytol.">
        <title>Phylogenomics of Endogonaceae and evolution of mycorrhizas within Mucoromycota.</title>
        <authorList>
            <person name="Chang Y."/>
            <person name="Desiro A."/>
            <person name="Na H."/>
            <person name="Sandor L."/>
            <person name="Lipzen A."/>
            <person name="Clum A."/>
            <person name="Barry K."/>
            <person name="Grigoriev I.V."/>
            <person name="Martin F.M."/>
            <person name="Stajich J.E."/>
            <person name="Smith M.E."/>
            <person name="Bonito G."/>
            <person name="Spatafora J.W."/>
        </authorList>
    </citation>
    <scope>NUCLEOTIDE SEQUENCE [LARGE SCALE GENOMIC DNA]</scope>
    <source>
        <strain evidence="9 10">GMNB39</strain>
    </source>
</reference>
<keyword evidence="6" id="KW-0131">Cell cycle</keyword>
<dbReference type="Pfam" id="PF12231">
    <property type="entry name" value="Rif1_N"/>
    <property type="match status" value="1"/>
</dbReference>
<dbReference type="InterPro" id="IPR016024">
    <property type="entry name" value="ARM-type_fold"/>
</dbReference>
<evidence type="ECO:0000256" key="2">
    <source>
        <dbReference type="ARBA" id="ARBA00004574"/>
    </source>
</evidence>
<dbReference type="EMBL" id="RBNI01019531">
    <property type="protein sequence ID" value="RUO96820.1"/>
    <property type="molecule type" value="Genomic_DNA"/>
</dbReference>
<keyword evidence="4" id="KW-0779">Telomere</keyword>
<evidence type="ECO:0000256" key="4">
    <source>
        <dbReference type="ARBA" id="ARBA00022895"/>
    </source>
</evidence>
<evidence type="ECO:0000256" key="7">
    <source>
        <dbReference type="SAM" id="MobiDB-lite"/>
    </source>
</evidence>
<evidence type="ECO:0000256" key="5">
    <source>
        <dbReference type="ARBA" id="ARBA00023242"/>
    </source>
</evidence>
<dbReference type="PANTHER" id="PTHR22928">
    <property type="entry name" value="TELOMERE-ASSOCIATED PROTEIN RIF1"/>
    <property type="match status" value="1"/>
</dbReference>
<gene>
    <name evidence="9" type="ORF">BC936DRAFT_141409</name>
</gene>
<dbReference type="Gene3D" id="1.25.10.10">
    <property type="entry name" value="Leucine-rich Repeat Variant"/>
    <property type="match status" value="1"/>
</dbReference>
<dbReference type="SUPFAM" id="SSF48371">
    <property type="entry name" value="ARM repeat"/>
    <property type="match status" value="1"/>
</dbReference>
<keyword evidence="5" id="KW-0539">Nucleus</keyword>
<dbReference type="InterPro" id="IPR011989">
    <property type="entry name" value="ARM-like"/>
</dbReference>
<name>A0A433A2D5_9FUNG</name>
<feature type="non-terminal residue" evidence="9">
    <location>
        <position position="1"/>
    </location>
</feature>
<comment type="subcellular location">
    <subcellularLocation>
        <location evidence="2">Chromosome</location>
        <location evidence="2">Telomere</location>
    </subcellularLocation>
    <subcellularLocation>
        <location evidence="1">Nucleus</location>
    </subcellularLocation>
</comment>
<dbReference type="PANTHER" id="PTHR22928:SF3">
    <property type="entry name" value="TELOMERE-ASSOCIATED PROTEIN RIF1"/>
    <property type="match status" value="1"/>
</dbReference>
<evidence type="ECO:0000256" key="6">
    <source>
        <dbReference type="ARBA" id="ARBA00023306"/>
    </source>
</evidence>
<proteinExistence type="predicted"/>
<feature type="compositionally biased region" description="Polar residues" evidence="7">
    <location>
        <begin position="38"/>
        <end position="55"/>
    </location>
</feature>
<dbReference type="GO" id="GO:0140445">
    <property type="term" value="C:chromosome, telomeric repeat region"/>
    <property type="evidence" value="ECO:0007669"/>
    <property type="project" value="TreeGrafter"/>
</dbReference>
<evidence type="ECO:0000313" key="10">
    <source>
        <dbReference type="Proteomes" id="UP000268093"/>
    </source>
</evidence>
<organism evidence="9 10">
    <name type="scientific">Jimgerdemannia flammicorona</name>
    <dbReference type="NCBI Taxonomy" id="994334"/>
    <lineage>
        <taxon>Eukaryota</taxon>
        <taxon>Fungi</taxon>
        <taxon>Fungi incertae sedis</taxon>
        <taxon>Mucoromycota</taxon>
        <taxon>Mucoromycotina</taxon>
        <taxon>Endogonomycetes</taxon>
        <taxon>Endogonales</taxon>
        <taxon>Endogonaceae</taxon>
        <taxon>Jimgerdemannia</taxon>
    </lineage>
</organism>
<evidence type="ECO:0000256" key="3">
    <source>
        <dbReference type="ARBA" id="ARBA00022454"/>
    </source>
</evidence>